<evidence type="ECO:0000313" key="2">
    <source>
        <dbReference type="EMBL" id="MBM7800544.1"/>
    </source>
</evidence>
<gene>
    <name evidence="2" type="ORF">JOE57_003465</name>
</gene>
<proteinExistence type="predicted"/>
<evidence type="ECO:0000259" key="1">
    <source>
        <dbReference type="Pfam" id="PF18457"/>
    </source>
</evidence>
<keyword evidence="3" id="KW-1185">Reference proteome</keyword>
<dbReference type="Pfam" id="PF18457">
    <property type="entry name" value="PUD1_2"/>
    <property type="match status" value="1"/>
</dbReference>
<dbReference type="InterPro" id="IPR041157">
    <property type="entry name" value="PUD1/2"/>
</dbReference>
<dbReference type="Proteomes" id="UP000704762">
    <property type="component" value="Unassembled WGS sequence"/>
</dbReference>
<protein>
    <recommendedName>
        <fullName evidence="1">Up-regulated in Daf-2 domain-containing protein</fullName>
    </recommendedName>
</protein>
<dbReference type="EMBL" id="JAFBCF010000001">
    <property type="protein sequence ID" value="MBM7800544.1"/>
    <property type="molecule type" value="Genomic_DNA"/>
</dbReference>
<name>A0ABS2RNF8_9ACTN</name>
<comment type="caution">
    <text evidence="2">The sequence shown here is derived from an EMBL/GenBank/DDBJ whole genome shotgun (WGS) entry which is preliminary data.</text>
</comment>
<evidence type="ECO:0000313" key="3">
    <source>
        <dbReference type="Proteomes" id="UP000704762"/>
    </source>
</evidence>
<reference evidence="2 3" key="1">
    <citation type="submission" date="2021-01" db="EMBL/GenBank/DDBJ databases">
        <title>Sequencing the genomes of 1000 actinobacteria strains.</title>
        <authorList>
            <person name="Klenk H.-P."/>
        </authorList>
    </citation>
    <scope>NUCLEOTIDE SEQUENCE [LARGE SCALE GENOMIC DNA]</scope>
    <source>
        <strain evidence="2 3">DSM 18662</strain>
    </source>
</reference>
<feature type="domain" description="Up-regulated in Daf-2" evidence="1">
    <location>
        <begin position="4"/>
        <end position="69"/>
    </location>
</feature>
<organism evidence="2 3">
    <name type="scientific">Microlunatus panaciterrae</name>
    <dbReference type="NCBI Taxonomy" id="400768"/>
    <lineage>
        <taxon>Bacteria</taxon>
        <taxon>Bacillati</taxon>
        <taxon>Actinomycetota</taxon>
        <taxon>Actinomycetes</taxon>
        <taxon>Propionibacteriales</taxon>
        <taxon>Propionibacteriaceae</taxon>
        <taxon>Microlunatus</taxon>
    </lineage>
</organism>
<dbReference type="Gene3D" id="2.60.40.3820">
    <property type="match status" value="1"/>
</dbReference>
<accession>A0ABS2RNF8</accession>
<sequence>MSDKRSTQVAVTNHFGGRANITLHHRFGDEPPEVKTWEGLTGGQSGEPLTVHYETGLFTGFDRWSVRVEVVEGPQKGVYETADAKRCYLTEDDQGTVLTFDVSAEAGFKINLISSSCQADLVKSA</sequence>
<dbReference type="RefSeq" id="WP_204919888.1">
    <property type="nucleotide sequence ID" value="NZ_BAAAQP010000003.1"/>
</dbReference>